<protein>
    <submittedName>
        <fullName evidence="2">Pectate lyase</fullName>
    </submittedName>
</protein>
<feature type="signal peptide" evidence="1">
    <location>
        <begin position="1"/>
        <end position="19"/>
    </location>
</feature>
<keyword evidence="2" id="KW-0456">Lyase</keyword>
<sequence length="384" mass="44356">MRKLFYLTVLALVCRYSYAQGKPAEQGIDSTVFNSSAQHWYGIKDKHNVINPKYNQPRYHWTNLAAIGDNILLYQKSNGGWPKNYDMTAILTADQKDSLLKDKNNLNTTFDNSTSYSHVACLAQIYEGTHDQKYSKAAISGLKYILDAQYENGGWPQYYPLHKDYSRYITYNDDVFTGIMEVLRGIKDNKAPYQFINAAMRRKTEVAFNKGIDCIINTQINDFGELTAWCQQHDEITLKPTWARAFEPPSICNAESAGIVLLLMDLDHPNEKVINAVKHAVSWFKESQIEGIRVKTIPAAPDTSQFTISHIDRMVVQDATAPPIWTRYYELQTHRPLFCNRNSKVVYSLAEVARERRSGYGWYTYNPQQVLNRYPEWVEKWDLK</sequence>
<organism evidence="2 3">
    <name type="scientific">Mucilaginibacter galii</name>
    <dbReference type="NCBI Taxonomy" id="2005073"/>
    <lineage>
        <taxon>Bacteria</taxon>
        <taxon>Pseudomonadati</taxon>
        <taxon>Bacteroidota</taxon>
        <taxon>Sphingobacteriia</taxon>
        <taxon>Sphingobacteriales</taxon>
        <taxon>Sphingobacteriaceae</taxon>
        <taxon>Mucilaginibacter</taxon>
    </lineage>
</organism>
<evidence type="ECO:0000313" key="3">
    <source>
        <dbReference type="Proteomes" id="UP000662074"/>
    </source>
</evidence>
<keyword evidence="3" id="KW-1185">Reference proteome</keyword>
<keyword evidence="1" id="KW-0732">Signal</keyword>
<reference evidence="2" key="1">
    <citation type="journal article" date="2014" name="Int. J. Syst. Evol. Microbiol.">
        <title>Complete genome sequence of Corynebacterium casei LMG S-19264T (=DSM 44701T), isolated from a smear-ripened cheese.</title>
        <authorList>
            <consortium name="US DOE Joint Genome Institute (JGI-PGF)"/>
            <person name="Walter F."/>
            <person name="Albersmeier A."/>
            <person name="Kalinowski J."/>
            <person name="Ruckert C."/>
        </authorList>
    </citation>
    <scope>NUCLEOTIDE SEQUENCE</scope>
    <source>
        <strain evidence="2">CCM 8711</strain>
    </source>
</reference>
<dbReference type="SUPFAM" id="SSF81853">
    <property type="entry name" value="Family 10 polysaccharide lyase"/>
    <property type="match status" value="1"/>
</dbReference>
<reference evidence="2" key="2">
    <citation type="submission" date="2020-09" db="EMBL/GenBank/DDBJ databases">
        <authorList>
            <person name="Sun Q."/>
            <person name="Sedlacek I."/>
        </authorList>
    </citation>
    <scope>NUCLEOTIDE SEQUENCE</scope>
    <source>
        <strain evidence="2">CCM 8711</strain>
    </source>
</reference>
<dbReference type="Proteomes" id="UP000662074">
    <property type="component" value="Unassembled WGS sequence"/>
</dbReference>
<dbReference type="AlphaFoldDB" id="A0A917N0Z3"/>
<dbReference type="Gene3D" id="1.50.10.20">
    <property type="match status" value="1"/>
</dbReference>
<comment type="caution">
    <text evidence="2">The sequence shown here is derived from an EMBL/GenBank/DDBJ whole genome shotgun (WGS) entry which is preliminary data.</text>
</comment>
<dbReference type="GO" id="GO:0016829">
    <property type="term" value="F:lyase activity"/>
    <property type="evidence" value="ECO:0007669"/>
    <property type="project" value="UniProtKB-KW"/>
</dbReference>
<feature type="chain" id="PRO_5037954348" evidence="1">
    <location>
        <begin position="20"/>
        <end position="384"/>
    </location>
</feature>
<evidence type="ECO:0000256" key="1">
    <source>
        <dbReference type="SAM" id="SignalP"/>
    </source>
</evidence>
<gene>
    <name evidence="2" type="ORF">GCM10011425_15720</name>
</gene>
<dbReference type="RefSeq" id="WP_188415470.1">
    <property type="nucleotide sequence ID" value="NZ_BMDO01000003.1"/>
</dbReference>
<dbReference type="NCBIfam" id="TIGR02474">
    <property type="entry name" value="pec_lyase"/>
    <property type="match status" value="1"/>
</dbReference>
<dbReference type="Pfam" id="PF09492">
    <property type="entry name" value="Pec_lyase"/>
    <property type="match status" value="1"/>
</dbReference>
<dbReference type="EMBL" id="BMDO01000003">
    <property type="protein sequence ID" value="GGI50360.1"/>
    <property type="molecule type" value="Genomic_DNA"/>
</dbReference>
<proteinExistence type="predicted"/>
<dbReference type="InterPro" id="IPR012669">
    <property type="entry name" value="Pectate_lyase"/>
</dbReference>
<evidence type="ECO:0000313" key="2">
    <source>
        <dbReference type="EMBL" id="GGI50360.1"/>
    </source>
</evidence>
<accession>A0A917N0Z3</accession>
<name>A0A917N0Z3_9SPHI</name>